<gene>
    <name evidence="1" type="ORF">VZT92_015558</name>
</gene>
<organism evidence="1 2">
    <name type="scientific">Zoarces viviparus</name>
    <name type="common">Viviparous eelpout</name>
    <name type="synonym">Blennius viviparus</name>
    <dbReference type="NCBI Taxonomy" id="48416"/>
    <lineage>
        <taxon>Eukaryota</taxon>
        <taxon>Metazoa</taxon>
        <taxon>Chordata</taxon>
        <taxon>Craniata</taxon>
        <taxon>Vertebrata</taxon>
        <taxon>Euteleostomi</taxon>
        <taxon>Actinopterygii</taxon>
        <taxon>Neopterygii</taxon>
        <taxon>Teleostei</taxon>
        <taxon>Neoteleostei</taxon>
        <taxon>Acanthomorphata</taxon>
        <taxon>Eupercaria</taxon>
        <taxon>Perciformes</taxon>
        <taxon>Cottioidei</taxon>
        <taxon>Zoarcales</taxon>
        <taxon>Zoarcidae</taxon>
        <taxon>Zoarcinae</taxon>
        <taxon>Zoarces</taxon>
    </lineage>
</organism>
<dbReference type="EMBL" id="JBCEZU010000123">
    <property type="protein sequence ID" value="KAK9526884.1"/>
    <property type="molecule type" value="Genomic_DNA"/>
</dbReference>
<reference evidence="1 2" key="1">
    <citation type="journal article" date="2024" name="Genome Biol. Evol.">
        <title>Chromosome-level genome assembly of the viviparous eelpout Zoarces viviparus.</title>
        <authorList>
            <person name="Fuhrmann N."/>
            <person name="Brasseur M.V."/>
            <person name="Bakowski C.E."/>
            <person name="Podsiadlowski L."/>
            <person name="Prost S."/>
            <person name="Krehenwinkel H."/>
            <person name="Mayer C."/>
        </authorList>
    </citation>
    <scope>NUCLEOTIDE SEQUENCE [LARGE SCALE GENOMIC DNA]</scope>
    <source>
        <strain evidence="1">NO-MEL_2022_Ind0_liver</strain>
    </source>
</reference>
<name>A0AAW1EZX5_ZOAVI</name>
<evidence type="ECO:0008006" key="3">
    <source>
        <dbReference type="Google" id="ProtNLM"/>
    </source>
</evidence>
<dbReference type="AlphaFoldDB" id="A0AAW1EZX5"/>
<evidence type="ECO:0000313" key="2">
    <source>
        <dbReference type="Proteomes" id="UP001488805"/>
    </source>
</evidence>
<accession>A0AAW1EZX5</accession>
<comment type="caution">
    <text evidence="1">The sequence shown here is derived from an EMBL/GenBank/DDBJ whole genome shotgun (WGS) entry which is preliminary data.</text>
</comment>
<protein>
    <recommendedName>
        <fullName evidence="3">C2H2-type domain-containing protein</fullName>
    </recommendedName>
</protein>
<keyword evidence="2" id="KW-1185">Reference proteome</keyword>
<proteinExistence type="predicted"/>
<dbReference type="Proteomes" id="UP001488805">
    <property type="component" value="Unassembled WGS sequence"/>
</dbReference>
<evidence type="ECO:0000313" key="1">
    <source>
        <dbReference type="EMBL" id="KAK9526884.1"/>
    </source>
</evidence>
<sequence>MQPGEAQEGFSTRSQLFNSLRVYLNNKNRLQPIIGLGSIIECVKAGTQHREVLYLCEVCVCRLSKADMRNHIMGSLHRYNYIKAWHPHLVSEWKEMSDLSKLAWPLMEMATVLEGKEGPGEVQWLEVDDAVYQKMATHSESAAVTLITLLKDGQGQIEPGRHSETTSVQLEHDPIQPQRMVLVSQKPERRSKNSLKTSAETNTTFIESEGWFMDTLPEPSVLSENGNSFLDGYTGTEPLIGLFRVVECRSEDGHTYCFLCHCCRIRSNKTDIIDHLTKSSHLVNYLMEIHPEEVEVMMADINDNYLLLQSLAERVEREEGRGELKVINAPESLCRLLTGKSYHWCIKMLCNRWAHTDIQKRKIAVKGPSVNKTSNEVVPEKCAAPLSQWPKTLPAKRKKRRRTNPVFNVSLPLTRGAMLLQRTSFSMDRLPVSPAYSDLDLTPLPESPSEGCELDYGAGLFETDHAEHTSQHQHGLYGGDADAGQYVEPERNVTVALNQEADAYFNHNEHFNRSEDSTATKHQTVYGENSCAGQHGYQERSSERFYNEGPQTQTEWRPPAVSYAQDLSSYYSHYGGETSCADQWYNSASQWNVGTRTSGGHEMNSDVMAQRYYYQQLQQNPSTAQGHAGLLAGGAGQHGYSGEYAAHSGAAWVNGHPGLGGPFAHWGGVAPQPAAPFHEVEQRRWPTYQGVHHWS</sequence>